<gene>
    <name evidence="9" type="ORF">H7F51_15175</name>
</gene>
<keyword evidence="4" id="KW-0249">Electron transport</keyword>
<dbReference type="SUPFAM" id="SSF47175">
    <property type="entry name" value="Cytochromes"/>
    <property type="match status" value="1"/>
</dbReference>
<evidence type="ECO:0000256" key="2">
    <source>
        <dbReference type="ARBA" id="ARBA00022617"/>
    </source>
</evidence>
<dbReference type="PRINTS" id="PR00608">
    <property type="entry name" value="CYTCHROMECII"/>
</dbReference>
<dbReference type="GO" id="GO:0009055">
    <property type="term" value="F:electron transfer activity"/>
    <property type="evidence" value="ECO:0007669"/>
    <property type="project" value="InterPro"/>
</dbReference>
<dbReference type="AlphaFoldDB" id="A0A7X1FTS9"/>
<proteinExistence type="predicted"/>
<feature type="binding site" description="covalent" evidence="7">
    <location>
        <position position="144"/>
    </location>
    <ligand>
        <name>heme c</name>
        <dbReference type="ChEBI" id="CHEBI:61717"/>
    </ligand>
</feature>
<dbReference type="InterPro" id="IPR002321">
    <property type="entry name" value="Cyt_c_II"/>
</dbReference>
<reference evidence="9 10" key="1">
    <citation type="submission" date="2020-08" db="EMBL/GenBank/DDBJ databases">
        <title>The genome sequence of type strain Novosphingobium flavum NBRC 111647.</title>
        <authorList>
            <person name="Liu Y."/>
        </authorList>
    </citation>
    <scope>NUCLEOTIDE SEQUENCE [LARGE SCALE GENOMIC DNA]</scope>
    <source>
        <strain evidence="9 10">NBRC 111647</strain>
    </source>
</reference>
<sequence length="153" mass="15534">MKTVKLAAIAALILPATAMVAIAAAPADVIKARQDNFKIMGKAMKGTMDEFKLPSPNPAVVKANANALAAAAVKVKGGFPKGTGAETGVKTDALPVIWQKPADFKAADAKMAAAAKAFQAAANTGDLAKMQAAAGAVGQTCKGCHDTFRKPRS</sequence>
<dbReference type="EMBL" id="JACLAW010000012">
    <property type="protein sequence ID" value="MBC2666859.1"/>
    <property type="molecule type" value="Genomic_DNA"/>
</dbReference>
<dbReference type="PROSITE" id="PS51009">
    <property type="entry name" value="CYTCII"/>
    <property type="match status" value="1"/>
</dbReference>
<keyword evidence="3 6" id="KW-0479">Metal-binding</keyword>
<name>A0A7X1FTS9_9SPHN</name>
<dbReference type="GO" id="GO:0022900">
    <property type="term" value="P:electron transport chain"/>
    <property type="evidence" value="ECO:0007669"/>
    <property type="project" value="InterPro"/>
</dbReference>
<dbReference type="InterPro" id="IPR010980">
    <property type="entry name" value="Cyt_c/b562"/>
</dbReference>
<evidence type="ECO:0000256" key="8">
    <source>
        <dbReference type="SAM" id="SignalP"/>
    </source>
</evidence>
<evidence type="ECO:0000313" key="10">
    <source>
        <dbReference type="Proteomes" id="UP000566813"/>
    </source>
</evidence>
<dbReference type="Pfam" id="PF01322">
    <property type="entry name" value="Cytochrom_C_2"/>
    <property type="match status" value="1"/>
</dbReference>
<keyword evidence="8" id="KW-0732">Signal</keyword>
<dbReference type="GO" id="GO:0042597">
    <property type="term" value="C:periplasmic space"/>
    <property type="evidence" value="ECO:0007669"/>
    <property type="project" value="InterPro"/>
</dbReference>
<comment type="PTM">
    <text evidence="7">Binds 1 heme group per subunit.</text>
</comment>
<keyword evidence="1" id="KW-0813">Transport</keyword>
<feature type="chain" id="PRO_5030994315" evidence="8">
    <location>
        <begin position="24"/>
        <end position="153"/>
    </location>
</feature>
<dbReference type="Gene3D" id="1.20.120.10">
    <property type="entry name" value="Cytochrome c/b562"/>
    <property type="match status" value="1"/>
</dbReference>
<feature type="binding site" description="covalent" evidence="7">
    <location>
        <position position="141"/>
    </location>
    <ligand>
        <name>heme c</name>
        <dbReference type="ChEBI" id="CHEBI:61717"/>
    </ligand>
</feature>
<evidence type="ECO:0000256" key="1">
    <source>
        <dbReference type="ARBA" id="ARBA00022448"/>
    </source>
</evidence>
<dbReference type="RefSeq" id="WP_185665153.1">
    <property type="nucleotide sequence ID" value="NZ_JACLAW010000012.1"/>
</dbReference>
<accession>A0A7X1FTS9</accession>
<evidence type="ECO:0000256" key="5">
    <source>
        <dbReference type="ARBA" id="ARBA00023004"/>
    </source>
</evidence>
<evidence type="ECO:0000256" key="7">
    <source>
        <dbReference type="PIRSR" id="PIRSR000027-2"/>
    </source>
</evidence>
<organism evidence="9 10">
    <name type="scientific">Novosphingobium flavum</name>
    <dbReference type="NCBI Taxonomy" id="1778672"/>
    <lineage>
        <taxon>Bacteria</taxon>
        <taxon>Pseudomonadati</taxon>
        <taxon>Pseudomonadota</taxon>
        <taxon>Alphaproteobacteria</taxon>
        <taxon>Sphingomonadales</taxon>
        <taxon>Sphingomonadaceae</taxon>
        <taxon>Novosphingobium</taxon>
    </lineage>
</organism>
<dbReference type="Proteomes" id="UP000566813">
    <property type="component" value="Unassembled WGS sequence"/>
</dbReference>
<protein>
    <submittedName>
        <fullName evidence="9">Cytochrome c</fullName>
    </submittedName>
</protein>
<dbReference type="GO" id="GO:0005506">
    <property type="term" value="F:iron ion binding"/>
    <property type="evidence" value="ECO:0007669"/>
    <property type="project" value="InterPro"/>
</dbReference>
<keyword evidence="2 7" id="KW-0349">Heme</keyword>
<evidence type="ECO:0000256" key="6">
    <source>
        <dbReference type="PIRSR" id="PIRSR000027-1"/>
    </source>
</evidence>
<evidence type="ECO:0000256" key="4">
    <source>
        <dbReference type="ARBA" id="ARBA00022982"/>
    </source>
</evidence>
<dbReference type="InterPro" id="IPR012127">
    <property type="entry name" value="Cyt_c_prime"/>
</dbReference>
<keyword evidence="10" id="KW-1185">Reference proteome</keyword>
<comment type="caution">
    <text evidence="9">The sequence shown here is derived from an EMBL/GenBank/DDBJ whole genome shotgun (WGS) entry which is preliminary data.</text>
</comment>
<feature type="signal peptide" evidence="8">
    <location>
        <begin position="1"/>
        <end position="23"/>
    </location>
</feature>
<evidence type="ECO:0000313" key="9">
    <source>
        <dbReference type="EMBL" id="MBC2666859.1"/>
    </source>
</evidence>
<dbReference type="PIRSF" id="PIRSF000027">
    <property type="entry name" value="Cytc_c_prime"/>
    <property type="match status" value="1"/>
</dbReference>
<keyword evidence="5 6" id="KW-0408">Iron</keyword>
<dbReference type="InterPro" id="IPR015984">
    <property type="entry name" value="Cyt_c_prime_subgr"/>
</dbReference>
<feature type="binding site" description="axial binding residue" evidence="6">
    <location>
        <position position="145"/>
    </location>
    <ligand>
        <name>heme c</name>
        <dbReference type="ChEBI" id="CHEBI:61717"/>
    </ligand>
    <ligandPart>
        <name>Fe</name>
        <dbReference type="ChEBI" id="CHEBI:18248"/>
    </ligandPart>
</feature>
<dbReference type="GO" id="GO:0020037">
    <property type="term" value="F:heme binding"/>
    <property type="evidence" value="ECO:0007669"/>
    <property type="project" value="InterPro"/>
</dbReference>
<evidence type="ECO:0000256" key="3">
    <source>
        <dbReference type="ARBA" id="ARBA00022723"/>
    </source>
</evidence>